<accession>C8Z6E0</accession>
<dbReference type="EMBL" id="FN393063">
    <property type="protein sequence ID" value="CAY78345.1"/>
    <property type="molecule type" value="Genomic_DNA"/>
</dbReference>
<dbReference type="HOGENOM" id="CLU_2308245_0_0_1"/>
<name>C8Z6E0_YEAS8</name>
<dbReference type="AlphaFoldDB" id="C8Z6E0"/>
<reference evidence="2 3" key="1">
    <citation type="journal article" date="2009" name="Proc. Natl. Acad. Sci. U.S.A.">
        <title>Eukaryote-to-eukaryote gene transfer events revealed by the genome sequence of the wine yeast Saccharomyces cerevisiae EC1118.</title>
        <authorList>
            <person name="Novo M."/>
            <person name="Bigey F."/>
            <person name="Beyne E."/>
            <person name="Galeote V."/>
            <person name="Gavory F."/>
            <person name="Mallet S."/>
            <person name="Cambot B."/>
            <person name="Legras J.L."/>
            <person name="Wincker P."/>
            <person name="Casaregola S."/>
            <person name="Dequin S."/>
        </authorList>
    </citation>
    <scope>NUCLEOTIDE SEQUENCE [LARGE SCALE GENOMIC DNA]</scope>
    <source>
        <strain evidence="3">Lalvin EC1118 / Prise de mousse</strain>
    </source>
</reference>
<evidence type="ECO:0000256" key="1">
    <source>
        <dbReference type="SAM" id="MobiDB-lite"/>
    </source>
</evidence>
<organism evidence="2 3">
    <name type="scientific">Saccharomyces cerevisiae (strain Lalvin EC1118 / Prise de mousse)</name>
    <name type="common">Baker's yeast</name>
    <dbReference type="NCBI Taxonomy" id="643680"/>
    <lineage>
        <taxon>Eukaryota</taxon>
        <taxon>Fungi</taxon>
        <taxon>Dikarya</taxon>
        <taxon>Ascomycota</taxon>
        <taxon>Saccharomycotina</taxon>
        <taxon>Saccharomycetes</taxon>
        <taxon>Saccharomycetales</taxon>
        <taxon>Saccharomycetaceae</taxon>
        <taxon>Saccharomyces</taxon>
    </lineage>
</organism>
<proteinExistence type="predicted"/>
<evidence type="ECO:0000313" key="2">
    <source>
        <dbReference type="EMBL" id="CAY78345.1"/>
    </source>
</evidence>
<dbReference type="Proteomes" id="UP000000286">
    <property type="component" value="Chromosome IV"/>
</dbReference>
<evidence type="ECO:0000313" key="3">
    <source>
        <dbReference type="Proteomes" id="UP000000286"/>
    </source>
</evidence>
<sequence>MELGAATVCVTAVCFNFLVAYSSSPLTLSILSSSICLDDFLGEGVPSVGLFFMEVKNLAKVACLGFLPAEEGNEDDINNGNLDFKGRADERRQPVSNLRM</sequence>
<gene>
    <name evidence="2" type="ORF">EC1118_1D0_0474g</name>
</gene>
<protein>
    <submittedName>
        <fullName evidence="2">EC1118_1D0_0474p</fullName>
    </submittedName>
</protein>
<feature type="region of interest" description="Disordered" evidence="1">
    <location>
        <begin position="78"/>
        <end position="100"/>
    </location>
</feature>
<feature type="compositionally biased region" description="Basic and acidic residues" evidence="1">
    <location>
        <begin position="84"/>
        <end position="93"/>
    </location>
</feature>